<name>A0ABM1SUE6_LIMPO</name>
<feature type="chain" id="PRO_5047081549" evidence="2">
    <location>
        <begin position="28"/>
        <end position="250"/>
    </location>
</feature>
<keyword evidence="1" id="KW-0812">Transmembrane</keyword>
<proteinExistence type="predicted"/>
<evidence type="ECO:0000313" key="4">
    <source>
        <dbReference type="RefSeq" id="XP_022247252.1"/>
    </source>
</evidence>
<dbReference type="Proteomes" id="UP000694941">
    <property type="component" value="Unplaced"/>
</dbReference>
<sequence>MLMLDANRSLILVTTTWLCLLNKLSTSRTVQINDTIQIHITPTEISNFEIKFDCLLAGEKGSLLFFQTQDDLLVVSLIIRNGQIQLIPFWKCDYEKQKLWPMLNINVSEFKTNYLSVYLKFTAFEKTLMVNNASVSKPWSFMKYGNPKTEQIKFGQFVGTPDMQIFEKTFYHLTGLSHGVPSCLRNLMINKKGYKLSTCMTDKEVPSSSWSVYVIICLILTVLCVLGCVLKKILNKKETQRQSYHIIHIG</sequence>
<accession>A0ABM1SUE6</accession>
<evidence type="ECO:0000313" key="3">
    <source>
        <dbReference type="Proteomes" id="UP000694941"/>
    </source>
</evidence>
<evidence type="ECO:0000256" key="2">
    <source>
        <dbReference type="SAM" id="SignalP"/>
    </source>
</evidence>
<evidence type="ECO:0000256" key="1">
    <source>
        <dbReference type="SAM" id="Phobius"/>
    </source>
</evidence>
<dbReference type="GeneID" id="111086881"/>
<organism evidence="3 4">
    <name type="scientific">Limulus polyphemus</name>
    <name type="common">Atlantic horseshoe crab</name>
    <dbReference type="NCBI Taxonomy" id="6850"/>
    <lineage>
        <taxon>Eukaryota</taxon>
        <taxon>Metazoa</taxon>
        <taxon>Ecdysozoa</taxon>
        <taxon>Arthropoda</taxon>
        <taxon>Chelicerata</taxon>
        <taxon>Merostomata</taxon>
        <taxon>Xiphosura</taxon>
        <taxon>Limulidae</taxon>
        <taxon>Limulus</taxon>
    </lineage>
</organism>
<protein>
    <submittedName>
        <fullName evidence="4">Uncharacterized protein LOC111086881</fullName>
    </submittedName>
</protein>
<keyword evidence="1" id="KW-1133">Transmembrane helix</keyword>
<keyword evidence="2" id="KW-0732">Signal</keyword>
<keyword evidence="3" id="KW-1185">Reference proteome</keyword>
<feature type="signal peptide" evidence="2">
    <location>
        <begin position="1"/>
        <end position="27"/>
    </location>
</feature>
<dbReference type="RefSeq" id="XP_022247252.1">
    <property type="nucleotide sequence ID" value="XM_022391544.1"/>
</dbReference>
<keyword evidence="1" id="KW-0472">Membrane</keyword>
<reference evidence="4" key="1">
    <citation type="submission" date="2025-08" db="UniProtKB">
        <authorList>
            <consortium name="RefSeq"/>
        </authorList>
    </citation>
    <scope>IDENTIFICATION</scope>
    <source>
        <tissue evidence="4">Muscle</tissue>
    </source>
</reference>
<gene>
    <name evidence="4" type="primary">LOC111086881</name>
</gene>
<feature type="transmembrane region" description="Helical" evidence="1">
    <location>
        <begin position="210"/>
        <end position="230"/>
    </location>
</feature>